<gene>
    <name evidence="7 9" type="primary">mraZ</name>
    <name evidence="9" type="ORF">ENQ20_16855</name>
</gene>
<evidence type="ECO:0000256" key="3">
    <source>
        <dbReference type="ARBA" id="ARBA00022737"/>
    </source>
</evidence>
<proteinExistence type="inferred from homology"/>
<dbReference type="SUPFAM" id="SSF89447">
    <property type="entry name" value="AbrB/MazE/MraZ-like"/>
    <property type="match status" value="1"/>
</dbReference>
<evidence type="ECO:0000313" key="9">
    <source>
        <dbReference type="EMBL" id="HDX33137.1"/>
    </source>
</evidence>
<dbReference type="InterPro" id="IPR035644">
    <property type="entry name" value="MraZ_C"/>
</dbReference>
<dbReference type="InterPro" id="IPR007159">
    <property type="entry name" value="SpoVT-AbrB_dom"/>
</dbReference>
<feature type="domain" description="SpoVT-AbrB" evidence="8">
    <location>
        <begin position="77"/>
        <end position="120"/>
    </location>
</feature>
<dbReference type="GO" id="GO:0003700">
    <property type="term" value="F:DNA-binding transcription factor activity"/>
    <property type="evidence" value="ECO:0007669"/>
    <property type="project" value="UniProtKB-UniRule"/>
</dbReference>
<accession>A0A7C1FHT1</accession>
<dbReference type="PROSITE" id="PS51740">
    <property type="entry name" value="SPOVT_ABRB"/>
    <property type="match status" value="2"/>
</dbReference>
<feature type="domain" description="SpoVT-AbrB" evidence="8">
    <location>
        <begin position="5"/>
        <end position="48"/>
    </location>
</feature>
<dbReference type="GO" id="GO:0009295">
    <property type="term" value="C:nucleoid"/>
    <property type="evidence" value="ECO:0007669"/>
    <property type="project" value="UniProtKB-SubCell"/>
</dbReference>
<dbReference type="InterPro" id="IPR035642">
    <property type="entry name" value="MraZ_N"/>
</dbReference>
<dbReference type="GO" id="GO:0005737">
    <property type="term" value="C:cytoplasm"/>
    <property type="evidence" value="ECO:0007669"/>
    <property type="project" value="UniProtKB-UniRule"/>
</dbReference>
<evidence type="ECO:0000256" key="2">
    <source>
        <dbReference type="ARBA" id="ARBA00022490"/>
    </source>
</evidence>
<evidence type="ECO:0000259" key="8">
    <source>
        <dbReference type="PROSITE" id="PS51740"/>
    </source>
</evidence>
<dbReference type="EMBL" id="DSMG01000176">
    <property type="protein sequence ID" value="HDX33137.1"/>
    <property type="molecule type" value="Genomic_DNA"/>
</dbReference>
<keyword evidence="3" id="KW-0677">Repeat</keyword>
<comment type="caution">
    <text evidence="9">The sequence shown here is derived from an EMBL/GenBank/DDBJ whole genome shotgun (WGS) entry which is preliminary data.</text>
</comment>
<dbReference type="InterPro" id="IPR003444">
    <property type="entry name" value="MraZ"/>
</dbReference>
<dbReference type="Pfam" id="PF02381">
    <property type="entry name" value="MraZ"/>
    <property type="match status" value="2"/>
</dbReference>
<evidence type="ECO:0000256" key="1">
    <source>
        <dbReference type="ARBA" id="ARBA00013860"/>
    </source>
</evidence>
<dbReference type="GO" id="GO:2000143">
    <property type="term" value="P:negative regulation of DNA-templated transcription initiation"/>
    <property type="evidence" value="ECO:0007669"/>
    <property type="project" value="TreeGrafter"/>
</dbReference>
<dbReference type="InterPro" id="IPR037914">
    <property type="entry name" value="SpoVT-AbrB_sf"/>
</dbReference>
<name>A0A7C1FHT1_9CHLR</name>
<evidence type="ECO:0000256" key="7">
    <source>
        <dbReference type="HAMAP-Rule" id="MF_01008"/>
    </source>
</evidence>
<reference evidence="9" key="1">
    <citation type="journal article" date="2020" name="mSystems">
        <title>Genome- and Community-Level Interaction Insights into Carbon Utilization and Element Cycling Functions of Hydrothermarchaeota in Hydrothermal Sediment.</title>
        <authorList>
            <person name="Zhou Z."/>
            <person name="Liu Y."/>
            <person name="Xu W."/>
            <person name="Pan J."/>
            <person name="Luo Z.H."/>
            <person name="Li M."/>
        </authorList>
    </citation>
    <scope>NUCLEOTIDE SEQUENCE [LARGE SCALE GENOMIC DNA]</scope>
    <source>
        <strain evidence="9">SpSt-289</strain>
    </source>
</reference>
<keyword evidence="2 7" id="KW-0963">Cytoplasm</keyword>
<dbReference type="PANTHER" id="PTHR34701:SF1">
    <property type="entry name" value="TRANSCRIPTIONAL REGULATOR MRAZ"/>
    <property type="match status" value="1"/>
</dbReference>
<evidence type="ECO:0000256" key="6">
    <source>
        <dbReference type="ARBA" id="ARBA00023163"/>
    </source>
</evidence>
<dbReference type="InterPro" id="IPR020603">
    <property type="entry name" value="MraZ_dom"/>
</dbReference>
<dbReference type="PANTHER" id="PTHR34701">
    <property type="entry name" value="TRANSCRIPTIONAL REGULATOR MRAZ"/>
    <property type="match status" value="1"/>
</dbReference>
<keyword evidence="5 7" id="KW-0238">DNA-binding</keyword>
<dbReference type="AlphaFoldDB" id="A0A7C1FHT1"/>
<dbReference type="InterPro" id="IPR038619">
    <property type="entry name" value="MraZ_sf"/>
</dbReference>
<evidence type="ECO:0000256" key="4">
    <source>
        <dbReference type="ARBA" id="ARBA00023015"/>
    </source>
</evidence>
<keyword evidence="6 7" id="KW-0804">Transcription</keyword>
<dbReference type="CDD" id="cd16321">
    <property type="entry name" value="MraZ_C"/>
    <property type="match status" value="1"/>
</dbReference>
<dbReference type="HAMAP" id="MF_01008">
    <property type="entry name" value="MraZ"/>
    <property type="match status" value="1"/>
</dbReference>
<organism evidence="9">
    <name type="scientific">Caldilinea aerophila</name>
    <dbReference type="NCBI Taxonomy" id="133453"/>
    <lineage>
        <taxon>Bacteria</taxon>
        <taxon>Bacillati</taxon>
        <taxon>Chloroflexota</taxon>
        <taxon>Caldilineae</taxon>
        <taxon>Caldilineales</taxon>
        <taxon>Caldilineaceae</taxon>
        <taxon>Caldilinea</taxon>
    </lineage>
</organism>
<sequence length="144" mass="16281">MFLGEYTHTLDAKGRLTIPAKYRNALAPGMVVTRNPVDRCLLLFPQLEWERLADKVSAMPLTDPRSAAFRRAFFSAAEDLQPDGQGRILLNQRLREYAGIENEVVVAGMNKFIELWNPALWEEKVVSAMQDADFTGDFFSTLSL</sequence>
<comment type="subcellular location">
    <subcellularLocation>
        <location evidence="7">Cytoplasm</location>
        <location evidence="7">Nucleoid</location>
    </subcellularLocation>
</comment>
<dbReference type="GO" id="GO:0000976">
    <property type="term" value="F:transcription cis-regulatory region binding"/>
    <property type="evidence" value="ECO:0007669"/>
    <property type="project" value="TreeGrafter"/>
</dbReference>
<keyword evidence="4 7" id="KW-0805">Transcription regulation</keyword>
<comment type="subunit">
    <text evidence="7">Forms oligomers.</text>
</comment>
<dbReference type="NCBIfam" id="TIGR00242">
    <property type="entry name" value="division/cell wall cluster transcriptional repressor MraZ"/>
    <property type="match status" value="1"/>
</dbReference>
<dbReference type="CDD" id="cd16320">
    <property type="entry name" value="MraZ_N"/>
    <property type="match status" value="1"/>
</dbReference>
<protein>
    <recommendedName>
        <fullName evidence="1 7">Transcriptional regulator MraZ</fullName>
    </recommendedName>
</protein>
<dbReference type="Gene3D" id="3.40.1550.20">
    <property type="entry name" value="Transcriptional regulator MraZ domain"/>
    <property type="match status" value="1"/>
</dbReference>
<evidence type="ECO:0000256" key="5">
    <source>
        <dbReference type="ARBA" id="ARBA00023125"/>
    </source>
</evidence>
<comment type="similarity">
    <text evidence="7">Belongs to the MraZ family.</text>
</comment>